<evidence type="ECO:0000313" key="3">
    <source>
        <dbReference type="Proteomes" id="UP000004116"/>
    </source>
</evidence>
<dbReference type="PROSITE" id="PS50943">
    <property type="entry name" value="HTH_CROC1"/>
    <property type="match status" value="1"/>
</dbReference>
<dbReference type="OrthoDB" id="7065101at2"/>
<dbReference type="Gene3D" id="1.10.260.40">
    <property type="entry name" value="lambda repressor-like DNA-binding domains"/>
    <property type="match status" value="1"/>
</dbReference>
<dbReference type="RefSeq" id="WP_006707364.1">
    <property type="nucleotide sequence ID" value="NZ_AGCA01000408.1"/>
</dbReference>
<name>G2H0Y2_9ENTR</name>
<proteinExistence type="predicted"/>
<dbReference type="EMBL" id="AGCA01000408">
    <property type="protein sequence ID" value="EGY28340.1"/>
    <property type="molecule type" value="Genomic_DNA"/>
</dbReference>
<dbReference type="Pfam" id="PF01381">
    <property type="entry name" value="HTH_3"/>
    <property type="match status" value="1"/>
</dbReference>
<dbReference type="Proteomes" id="UP000004116">
    <property type="component" value="Unassembled WGS sequence"/>
</dbReference>
<evidence type="ECO:0000259" key="1">
    <source>
        <dbReference type="PROSITE" id="PS50943"/>
    </source>
</evidence>
<dbReference type="SUPFAM" id="SSF47413">
    <property type="entry name" value="lambda repressor-like DNA-binding domains"/>
    <property type="match status" value="1"/>
</dbReference>
<dbReference type="SMART" id="SM00530">
    <property type="entry name" value="HTH_XRE"/>
    <property type="match status" value="1"/>
</dbReference>
<dbReference type="InterPro" id="IPR001387">
    <property type="entry name" value="Cro/C1-type_HTH"/>
</dbReference>
<reference evidence="2 3" key="1">
    <citation type="journal article" date="2012" name="Genome Res.">
        <title>Genomic basis of endosymbiont-conferred protection against an insect parasitoid.</title>
        <authorList>
            <person name="Hansen A.K."/>
            <person name="Vorburger C."/>
            <person name="Moran N.A."/>
        </authorList>
    </citation>
    <scope>NUCLEOTIDE SEQUENCE [LARGE SCALE GENOMIC DNA]</scope>
    <source>
        <strain evidence="3">R5.15</strain>
    </source>
</reference>
<protein>
    <submittedName>
        <fullName evidence="2">Helix-turn-helix protein</fullName>
    </submittedName>
</protein>
<dbReference type="CDD" id="cd00093">
    <property type="entry name" value="HTH_XRE"/>
    <property type="match status" value="1"/>
</dbReference>
<dbReference type="InterPro" id="IPR010982">
    <property type="entry name" value="Lambda_DNA-bd_dom_sf"/>
</dbReference>
<evidence type="ECO:0000313" key="2">
    <source>
        <dbReference type="EMBL" id="EGY28340.1"/>
    </source>
</evidence>
<dbReference type="GO" id="GO:0003677">
    <property type="term" value="F:DNA binding"/>
    <property type="evidence" value="ECO:0007669"/>
    <property type="project" value="InterPro"/>
</dbReference>
<comment type="caution">
    <text evidence="2">The sequence shown here is derived from an EMBL/GenBank/DDBJ whole genome shotgun (WGS) entry which is preliminary data.</text>
</comment>
<keyword evidence="3" id="KW-1185">Reference proteome</keyword>
<dbReference type="AlphaFoldDB" id="G2H0Y2"/>
<organism evidence="2 3">
    <name type="scientific">Candidatus Regiella insecticola 5.15</name>
    <dbReference type="NCBI Taxonomy" id="1005043"/>
    <lineage>
        <taxon>Bacteria</taxon>
        <taxon>Pseudomonadati</taxon>
        <taxon>Pseudomonadota</taxon>
        <taxon>Gammaproteobacteria</taxon>
        <taxon>Enterobacterales</taxon>
        <taxon>Enterobacteriaceae</taxon>
        <taxon>aphid secondary symbionts</taxon>
        <taxon>Candidatus Regiella</taxon>
    </lineage>
</organism>
<sequence length="95" mass="10471">MKKVKGIAYSDIKAELLADPEIHALYMAEKKEEELEELLFKMRNNAGLNSTQVAKLMGITQPAISKLEKNAAKASVATLERYATACGVQLKISFN</sequence>
<gene>
    <name evidence="2" type="ORF">Rin_00017170</name>
</gene>
<feature type="domain" description="HTH cro/C1-type" evidence="1">
    <location>
        <begin position="41"/>
        <end position="93"/>
    </location>
</feature>
<accession>G2H0Y2</accession>